<dbReference type="CDD" id="cd04301">
    <property type="entry name" value="NAT_SF"/>
    <property type="match status" value="1"/>
</dbReference>
<dbReference type="PANTHER" id="PTHR43877">
    <property type="entry name" value="AMINOALKYLPHOSPHONATE N-ACETYLTRANSFERASE-RELATED-RELATED"/>
    <property type="match status" value="1"/>
</dbReference>
<evidence type="ECO:0000256" key="2">
    <source>
        <dbReference type="ARBA" id="ARBA00023315"/>
    </source>
</evidence>
<keyword evidence="1" id="KW-0808">Transferase</keyword>
<dbReference type="InterPro" id="IPR016181">
    <property type="entry name" value="Acyl_CoA_acyltransferase"/>
</dbReference>
<dbReference type="GO" id="GO:0016747">
    <property type="term" value="F:acyltransferase activity, transferring groups other than amino-acyl groups"/>
    <property type="evidence" value="ECO:0007669"/>
    <property type="project" value="InterPro"/>
</dbReference>
<keyword evidence="5" id="KW-1185">Reference proteome</keyword>
<dbReference type="PANTHER" id="PTHR43877:SF2">
    <property type="entry name" value="AMINOALKYLPHOSPHONATE N-ACETYLTRANSFERASE-RELATED"/>
    <property type="match status" value="1"/>
</dbReference>
<gene>
    <name evidence="4" type="ORF">HBA54_21605</name>
</gene>
<sequence>MTGRVLRPARPAECGALTALVLRSKAYWGYDPGFLQACRRGLAVKPRDIAAGRVVVLVEEDTVLGLYALIPDERPGEALVDLLFVEPAAIGHGIGRALWQDLLAKAAGEGFTRLKIESDPFALGFYRAMGATLSGKIRSPIQGPSGAERFLPLLYYEL</sequence>
<dbReference type="InterPro" id="IPR000182">
    <property type="entry name" value="GNAT_dom"/>
</dbReference>
<evidence type="ECO:0000313" key="5">
    <source>
        <dbReference type="Proteomes" id="UP000761264"/>
    </source>
</evidence>
<proteinExistence type="predicted"/>
<organism evidence="4 5">
    <name type="scientific">Pelagibius litoralis</name>
    <dbReference type="NCBI Taxonomy" id="374515"/>
    <lineage>
        <taxon>Bacteria</taxon>
        <taxon>Pseudomonadati</taxon>
        <taxon>Pseudomonadota</taxon>
        <taxon>Alphaproteobacteria</taxon>
        <taxon>Rhodospirillales</taxon>
        <taxon>Rhodovibrionaceae</taxon>
        <taxon>Pelagibius</taxon>
    </lineage>
</organism>
<dbReference type="Pfam" id="PF00583">
    <property type="entry name" value="Acetyltransf_1"/>
    <property type="match status" value="1"/>
</dbReference>
<dbReference type="Proteomes" id="UP000761264">
    <property type="component" value="Unassembled WGS sequence"/>
</dbReference>
<name>A0A967F1F7_9PROT</name>
<dbReference type="AlphaFoldDB" id="A0A967F1F7"/>
<evidence type="ECO:0000259" key="3">
    <source>
        <dbReference type="PROSITE" id="PS51186"/>
    </source>
</evidence>
<comment type="caution">
    <text evidence="4">The sequence shown here is derived from an EMBL/GenBank/DDBJ whole genome shotgun (WGS) entry which is preliminary data.</text>
</comment>
<accession>A0A967F1F7</accession>
<dbReference type="EMBL" id="JAAQPH010000019">
    <property type="protein sequence ID" value="NIA71200.1"/>
    <property type="molecule type" value="Genomic_DNA"/>
</dbReference>
<evidence type="ECO:0000256" key="1">
    <source>
        <dbReference type="ARBA" id="ARBA00022679"/>
    </source>
</evidence>
<keyword evidence="2" id="KW-0012">Acyltransferase</keyword>
<dbReference type="PROSITE" id="PS51186">
    <property type="entry name" value="GNAT"/>
    <property type="match status" value="1"/>
</dbReference>
<protein>
    <submittedName>
        <fullName evidence="4">GNAT family N-acetyltransferase</fullName>
    </submittedName>
</protein>
<feature type="domain" description="N-acetyltransferase" evidence="3">
    <location>
        <begin position="4"/>
        <end position="158"/>
    </location>
</feature>
<dbReference type="SUPFAM" id="SSF55729">
    <property type="entry name" value="Acyl-CoA N-acyltransferases (Nat)"/>
    <property type="match status" value="1"/>
</dbReference>
<evidence type="ECO:0000313" key="4">
    <source>
        <dbReference type="EMBL" id="NIA71200.1"/>
    </source>
</evidence>
<reference evidence="4" key="1">
    <citation type="submission" date="2020-03" db="EMBL/GenBank/DDBJ databases">
        <title>Genome of Pelagibius litoralis DSM 21314T.</title>
        <authorList>
            <person name="Wang G."/>
        </authorList>
    </citation>
    <scope>NUCLEOTIDE SEQUENCE</scope>
    <source>
        <strain evidence="4">DSM 21314</strain>
    </source>
</reference>
<dbReference type="RefSeq" id="WP_167228561.1">
    <property type="nucleotide sequence ID" value="NZ_JAAQPH010000019.1"/>
</dbReference>
<dbReference type="InterPro" id="IPR050832">
    <property type="entry name" value="Bact_Acetyltransf"/>
</dbReference>
<dbReference type="Gene3D" id="3.40.630.30">
    <property type="match status" value="1"/>
</dbReference>